<dbReference type="InterPro" id="IPR003100">
    <property type="entry name" value="PAZ_dom"/>
</dbReference>
<keyword evidence="5" id="KW-0221">Differentiation</keyword>
<dbReference type="InterPro" id="IPR012337">
    <property type="entry name" value="RNaseH-like_sf"/>
</dbReference>
<dbReference type="InterPro" id="IPR036397">
    <property type="entry name" value="RNaseH_sf"/>
</dbReference>
<dbReference type="PROSITE" id="PS50822">
    <property type="entry name" value="PIWI"/>
    <property type="match status" value="1"/>
</dbReference>
<keyword evidence="3" id="KW-0217">Developmental protein</keyword>
<dbReference type="InterPro" id="IPR003165">
    <property type="entry name" value="Piwi"/>
</dbReference>
<dbReference type="SUPFAM" id="SSF101690">
    <property type="entry name" value="PAZ domain"/>
    <property type="match status" value="1"/>
</dbReference>
<dbReference type="AlphaFoldDB" id="A0A336LSU2"/>
<dbReference type="GO" id="GO:0048477">
    <property type="term" value="P:oogenesis"/>
    <property type="evidence" value="ECO:0007669"/>
    <property type="project" value="UniProtKB-KW"/>
</dbReference>
<dbReference type="Pfam" id="PF02171">
    <property type="entry name" value="Piwi"/>
    <property type="match status" value="1"/>
</dbReference>
<dbReference type="GO" id="GO:0043186">
    <property type="term" value="C:P granule"/>
    <property type="evidence" value="ECO:0007669"/>
    <property type="project" value="UniProtKB-ARBA"/>
</dbReference>
<name>A0A336LSU2_CULSO</name>
<evidence type="ECO:0000256" key="1">
    <source>
        <dbReference type="ARBA" id="ARBA00004331"/>
    </source>
</evidence>
<dbReference type="GO" id="GO:0003723">
    <property type="term" value="F:RNA binding"/>
    <property type="evidence" value="ECO:0007669"/>
    <property type="project" value="UniProtKB-KW"/>
</dbReference>
<dbReference type="Gene3D" id="2.170.260.10">
    <property type="entry name" value="paz domain"/>
    <property type="match status" value="1"/>
</dbReference>
<proteinExistence type="inferred from homology"/>
<dbReference type="GO" id="GO:0016891">
    <property type="term" value="F:RNA endonuclease activity producing 5'-phosphomonoesters, hydrolytic mechanism"/>
    <property type="evidence" value="ECO:0007669"/>
    <property type="project" value="UniProtKB-ARBA"/>
</dbReference>
<keyword evidence="6" id="KW-0694">RNA-binding</keyword>
<feature type="domain" description="PAZ" evidence="11">
    <location>
        <begin position="279"/>
        <end position="388"/>
    </location>
</feature>
<dbReference type="GO" id="GO:0141009">
    <property type="term" value="P:transposable element silencing by piRNA-mediated mRNA destabilization"/>
    <property type="evidence" value="ECO:0007669"/>
    <property type="project" value="UniProtKB-ARBA"/>
</dbReference>
<dbReference type="Pfam" id="PF23278">
    <property type="entry name" value="Piwi_N"/>
    <property type="match status" value="1"/>
</dbReference>
<keyword evidence="7" id="KW-0896">Oogenesis</keyword>
<evidence type="ECO:0000259" key="12">
    <source>
        <dbReference type="PROSITE" id="PS50822"/>
    </source>
</evidence>
<feature type="compositionally biased region" description="Polar residues" evidence="10">
    <location>
        <begin position="39"/>
        <end position="70"/>
    </location>
</feature>
<evidence type="ECO:0000256" key="6">
    <source>
        <dbReference type="ARBA" id="ARBA00022884"/>
    </source>
</evidence>
<evidence type="ECO:0000256" key="8">
    <source>
        <dbReference type="ARBA" id="ARBA00023158"/>
    </source>
</evidence>
<evidence type="ECO:0000256" key="7">
    <source>
        <dbReference type="ARBA" id="ARBA00022943"/>
    </source>
</evidence>
<accession>A0A336LSU2</accession>
<dbReference type="Gene3D" id="3.40.50.2300">
    <property type="match status" value="1"/>
</dbReference>
<dbReference type="CDD" id="cd02845">
    <property type="entry name" value="PAZ_piwi_like"/>
    <property type="match status" value="1"/>
</dbReference>
<dbReference type="PANTHER" id="PTHR22891">
    <property type="entry name" value="EUKARYOTIC TRANSLATION INITIATION FACTOR 2C"/>
    <property type="match status" value="1"/>
</dbReference>
<dbReference type="CDD" id="cd04658">
    <property type="entry name" value="Piwi_piwi-like_Euk"/>
    <property type="match status" value="1"/>
</dbReference>
<evidence type="ECO:0000256" key="9">
    <source>
        <dbReference type="ARBA" id="ARBA00038291"/>
    </source>
</evidence>
<reference evidence="13" key="1">
    <citation type="submission" date="2018-07" db="EMBL/GenBank/DDBJ databases">
        <authorList>
            <person name="Quirk P.G."/>
            <person name="Krulwich T.A."/>
        </authorList>
    </citation>
    <scope>NUCLEOTIDE SEQUENCE</scope>
</reference>
<comment type="subcellular location">
    <subcellularLocation>
        <location evidence="1">Cytoplasm</location>
        <location evidence="1">Cytoplasmic ribonucleoprotein granule</location>
    </subcellularLocation>
    <subcellularLocation>
        <location evidence="2">Cytoplasm</location>
        <location evidence="2">Perinuclear region</location>
    </subcellularLocation>
</comment>
<dbReference type="SMART" id="SM00950">
    <property type="entry name" value="Piwi"/>
    <property type="match status" value="1"/>
</dbReference>
<evidence type="ECO:0000256" key="5">
    <source>
        <dbReference type="ARBA" id="ARBA00022782"/>
    </source>
</evidence>
<dbReference type="SUPFAM" id="SSF53098">
    <property type="entry name" value="Ribonuclease H-like"/>
    <property type="match status" value="1"/>
</dbReference>
<keyword evidence="4" id="KW-0963">Cytoplasm</keyword>
<keyword evidence="8" id="KW-0943">RNA-mediated gene silencing</keyword>
<dbReference type="FunFam" id="2.170.260.10:FF:000003">
    <property type="entry name" value="Piwi-like RNA-mediated gene silencing 2"/>
    <property type="match status" value="1"/>
</dbReference>
<dbReference type="InterPro" id="IPR036085">
    <property type="entry name" value="PAZ_dom_sf"/>
</dbReference>
<evidence type="ECO:0000259" key="11">
    <source>
        <dbReference type="PROSITE" id="PS50821"/>
    </source>
</evidence>
<evidence type="ECO:0000256" key="10">
    <source>
        <dbReference type="SAM" id="MobiDB-lite"/>
    </source>
</evidence>
<dbReference type="GO" id="GO:0140965">
    <property type="term" value="P:secondary piRNA processing"/>
    <property type="evidence" value="ECO:0007669"/>
    <property type="project" value="UniProtKB-ARBA"/>
</dbReference>
<dbReference type="Pfam" id="PF02170">
    <property type="entry name" value="PAZ"/>
    <property type="match status" value="1"/>
</dbReference>
<comment type="similarity">
    <text evidence="9">Belongs to the argonaute family. Piwi subfamily.</text>
</comment>
<dbReference type="EMBL" id="UFQT01000150">
    <property type="protein sequence ID" value="SSX20925.1"/>
    <property type="molecule type" value="Genomic_DNA"/>
</dbReference>
<evidence type="ECO:0000256" key="4">
    <source>
        <dbReference type="ARBA" id="ARBA00022490"/>
    </source>
</evidence>
<protein>
    <submittedName>
        <fullName evidence="13">CSON003002 protein</fullName>
    </submittedName>
</protein>
<dbReference type="GO" id="GO:0048471">
    <property type="term" value="C:perinuclear region of cytoplasm"/>
    <property type="evidence" value="ECO:0007669"/>
    <property type="project" value="UniProtKB-SubCell"/>
</dbReference>
<evidence type="ECO:0000256" key="3">
    <source>
        <dbReference type="ARBA" id="ARBA00022473"/>
    </source>
</evidence>
<feature type="compositionally biased region" description="Gly residues" evidence="10">
    <location>
        <begin position="1"/>
        <end position="11"/>
    </location>
</feature>
<feature type="domain" description="Piwi" evidence="12">
    <location>
        <begin position="553"/>
        <end position="848"/>
    </location>
</feature>
<dbReference type="PROSITE" id="PS50821">
    <property type="entry name" value="PAZ"/>
    <property type="match status" value="1"/>
</dbReference>
<sequence length="862" mass="98059">MENPGGRGGRGQQSRRYSQPNRMVGAGRSVPDQHRLSGDLSSSRFSQGQPSFRTESDQSSIETESSTSPKQHGKAAGNGSTRAQHRGRRFIGEIVHTRPESLGNSKKGFSGTIAHLTTNYFRLVRKPEWSIFQYRVDFKPDIEALFIRKALLRPFTQHFNGYLFDGTMIFSSTKLPNDITEFTSAQSDGTPVTISIKYVKEVLMSEMASLQILNIIMRRAMEGLNLQLVGRNFFDAIAKIPVNDFHLELWPGYVTSIRQHETDILLCAELSSKIMRMETARDLLMNCVRDRKDFKEAYAKIIIGTTVLTDYSNKTYRVNDIDWDRNPMSKFHTKSGQISFMEYYQSKYNISIKDVRQPLLLSKSKDKNVRSGSDEVIALIPELCRATGLTDEMRSNFRLMKAVAEHTRIGPAQRVRRLIDFNRRLQNTVKSISVLQDWSLKLDDQLVEVSGRELNFENILFGESREAVGKPEADWTSDFRSNSLFTTVPLNNWCLIVPRRGSNEANSFVRVLQDAVRNMRMRINKPQVFEVNGDRGDEFLKVIDDACNNDPQMIMIVVPNNNSSRYSAIKKKCCIDKGIPTQVIVQKTITPKNGNPRSLMSVATKVAIQLNCKLGASPWFVKIPLKGIMIVGFDVTHDTKQRAISYGAMVATMDMRESTKYFSAVSSHSNGEELSNQMNLNMTKALREYRLTHGTLPSKIIIYRDGVGEGQLHYVVEHELKSMCDTINHHYQNAGEESHLAYVVVNKRINTRIFKNGTNPLPGTVVDDIITSPERYDFFLVSQSVRQGTVSPTSYNVIYDTLQLPPDKMQILTYKMCHLYYNWNGTIRVPHVCQYAHKLAQLVGEHIHQSPHPALEKQLYFL</sequence>
<dbReference type="Gene3D" id="3.30.420.10">
    <property type="entry name" value="Ribonuclease H-like superfamily/Ribonuclease H"/>
    <property type="match status" value="1"/>
</dbReference>
<gene>
    <name evidence="13" type="primary">CSON003002</name>
</gene>
<dbReference type="SMART" id="SM00949">
    <property type="entry name" value="PAZ"/>
    <property type="match status" value="1"/>
</dbReference>
<dbReference type="VEuPathDB" id="VectorBase:CSON003002"/>
<dbReference type="OMA" id="IVHYHVD"/>
<dbReference type="FunFam" id="3.30.420.10:FF:000014">
    <property type="entry name" value="Piwi-like RNA-mediated gene silencing 1"/>
    <property type="match status" value="1"/>
</dbReference>
<evidence type="ECO:0000313" key="13">
    <source>
        <dbReference type="EMBL" id="SSX20925.1"/>
    </source>
</evidence>
<organism evidence="13">
    <name type="scientific">Culicoides sonorensis</name>
    <name type="common">Biting midge</name>
    <dbReference type="NCBI Taxonomy" id="179676"/>
    <lineage>
        <taxon>Eukaryota</taxon>
        <taxon>Metazoa</taxon>
        <taxon>Ecdysozoa</taxon>
        <taxon>Arthropoda</taxon>
        <taxon>Hexapoda</taxon>
        <taxon>Insecta</taxon>
        <taxon>Pterygota</taxon>
        <taxon>Neoptera</taxon>
        <taxon>Endopterygota</taxon>
        <taxon>Diptera</taxon>
        <taxon>Nematocera</taxon>
        <taxon>Chironomoidea</taxon>
        <taxon>Ceratopogonidae</taxon>
        <taxon>Ceratopogoninae</taxon>
        <taxon>Culicoides</taxon>
        <taxon>Monoculicoides</taxon>
    </lineage>
</organism>
<feature type="region of interest" description="Disordered" evidence="10">
    <location>
        <begin position="1"/>
        <end position="87"/>
    </location>
</feature>
<evidence type="ECO:0000256" key="2">
    <source>
        <dbReference type="ARBA" id="ARBA00004556"/>
    </source>
</evidence>